<gene>
    <name evidence="1" type="ORF">Q604_UNBC16565G0002</name>
</gene>
<sequence length="52" mass="5915">MMNYRNIFNKIFGFGNTDKANLTGAEFLDGYTNVFTPFSGVPYTDTTFRDCT</sequence>
<feature type="non-terminal residue" evidence="1">
    <location>
        <position position="52"/>
    </location>
</feature>
<organism evidence="1">
    <name type="scientific">human gut metagenome</name>
    <dbReference type="NCBI Taxonomy" id="408170"/>
    <lineage>
        <taxon>unclassified sequences</taxon>
        <taxon>metagenomes</taxon>
        <taxon>organismal metagenomes</taxon>
    </lineage>
</organism>
<accession>W1XFG1</accession>
<protein>
    <submittedName>
        <fullName evidence="1">Uncharacterized protein</fullName>
    </submittedName>
</protein>
<dbReference type="EMBL" id="AZMM01016565">
    <property type="protein sequence ID" value="ETJ28886.1"/>
    <property type="molecule type" value="Genomic_DNA"/>
</dbReference>
<name>W1XFG1_9ZZZZ</name>
<evidence type="ECO:0000313" key="1">
    <source>
        <dbReference type="EMBL" id="ETJ28886.1"/>
    </source>
</evidence>
<dbReference type="AlphaFoldDB" id="W1XFG1"/>
<reference evidence="1" key="1">
    <citation type="submission" date="2013-12" db="EMBL/GenBank/DDBJ databases">
        <title>A Varibaculum cambriense genome reconstructed from a premature infant gut community with otherwise low bacterial novelty that shifts toward anaerobic metabolism during the third week of life.</title>
        <authorList>
            <person name="Brown C.T."/>
            <person name="Sharon I."/>
            <person name="Thomas B.C."/>
            <person name="Castelle C.J."/>
            <person name="Morowitz M.J."/>
            <person name="Banfield J.F."/>
        </authorList>
    </citation>
    <scope>NUCLEOTIDE SEQUENCE</scope>
</reference>
<proteinExistence type="predicted"/>
<comment type="caution">
    <text evidence="1">The sequence shown here is derived from an EMBL/GenBank/DDBJ whole genome shotgun (WGS) entry which is preliminary data.</text>
</comment>